<dbReference type="GO" id="GO:0035556">
    <property type="term" value="P:intracellular signal transduction"/>
    <property type="evidence" value="ECO:0007669"/>
    <property type="project" value="InterPro"/>
</dbReference>
<feature type="region of interest" description="Disordered" evidence="3">
    <location>
        <begin position="886"/>
        <end position="908"/>
    </location>
</feature>
<keyword evidence="7" id="KW-1185">Reference proteome</keyword>
<feature type="region of interest" description="Disordered" evidence="3">
    <location>
        <begin position="1927"/>
        <end position="1948"/>
    </location>
</feature>
<evidence type="ECO:0000256" key="1">
    <source>
        <dbReference type="ARBA" id="ARBA00022741"/>
    </source>
</evidence>
<protein>
    <submittedName>
        <fullName evidence="6">Uncharacterized protein</fullName>
    </submittedName>
</protein>
<dbReference type="Gene3D" id="3.40.50.410">
    <property type="entry name" value="von Willebrand factor, type A domain"/>
    <property type="match status" value="1"/>
</dbReference>
<dbReference type="PANTHER" id="PTHR16305:SF28">
    <property type="entry name" value="GUANYLATE CYCLASE DOMAIN-CONTAINING PROTEIN"/>
    <property type="match status" value="1"/>
</dbReference>
<dbReference type="SUPFAM" id="SSF53300">
    <property type="entry name" value="vWA-like"/>
    <property type="match status" value="1"/>
</dbReference>
<reference evidence="6" key="1">
    <citation type="submission" date="2023-01" db="EMBL/GenBank/DDBJ databases">
        <title>Metagenome sequencing of chrysophaentin producing Chrysophaeum taylorii.</title>
        <authorList>
            <person name="Davison J."/>
            <person name="Bewley C."/>
        </authorList>
    </citation>
    <scope>NUCLEOTIDE SEQUENCE</scope>
    <source>
        <strain evidence="6">NIES-1699</strain>
    </source>
</reference>
<organism evidence="6 7">
    <name type="scientific">Chrysophaeum taylorii</name>
    <dbReference type="NCBI Taxonomy" id="2483200"/>
    <lineage>
        <taxon>Eukaryota</taxon>
        <taxon>Sar</taxon>
        <taxon>Stramenopiles</taxon>
        <taxon>Ochrophyta</taxon>
        <taxon>Pelagophyceae</taxon>
        <taxon>Pelagomonadales</taxon>
        <taxon>Pelagomonadaceae</taxon>
        <taxon>Chrysophaeum</taxon>
    </lineage>
</organism>
<gene>
    <name evidence="6" type="ORF">CTAYLR_008713</name>
</gene>
<evidence type="ECO:0000256" key="2">
    <source>
        <dbReference type="ARBA" id="ARBA00022840"/>
    </source>
</evidence>
<accession>A0AAD7UJF9</accession>
<dbReference type="PROSITE" id="PS50125">
    <property type="entry name" value="GUANYLATE_CYCLASE_2"/>
    <property type="match status" value="2"/>
</dbReference>
<dbReference type="SUPFAM" id="SSF55073">
    <property type="entry name" value="Nucleotide cyclase"/>
    <property type="match status" value="2"/>
</dbReference>
<feature type="domain" description="Guanylate cyclase" evidence="4">
    <location>
        <begin position="42"/>
        <end position="222"/>
    </location>
</feature>
<dbReference type="Pfam" id="PF00211">
    <property type="entry name" value="Guanylate_cyc"/>
    <property type="match status" value="1"/>
</dbReference>
<evidence type="ECO:0000313" key="6">
    <source>
        <dbReference type="EMBL" id="KAJ8609029.1"/>
    </source>
</evidence>
<dbReference type="InterPro" id="IPR001054">
    <property type="entry name" value="A/G_cyclase"/>
</dbReference>
<dbReference type="GO" id="GO:0005524">
    <property type="term" value="F:ATP binding"/>
    <property type="evidence" value="ECO:0007669"/>
    <property type="project" value="UniProtKB-KW"/>
</dbReference>
<dbReference type="EMBL" id="JAQMWT010000154">
    <property type="protein sequence ID" value="KAJ8609029.1"/>
    <property type="molecule type" value="Genomic_DNA"/>
</dbReference>
<feature type="region of interest" description="Disordered" evidence="3">
    <location>
        <begin position="652"/>
        <end position="674"/>
    </location>
</feature>
<dbReference type="InterPro" id="IPR029787">
    <property type="entry name" value="Nucleotide_cyclase"/>
</dbReference>
<comment type="caution">
    <text evidence="6">The sequence shown here is derived from an EMBL/GenBank/DDBJ whole genome shotgun (WGS) entry which is preliminary data.</text>
</comment>
<sequence>MVEEDGGIALSERIQCFVPRTVLERLEEGPVEGGEMVRTEAAVGFFDISGFTKLSTELAAKEHQSHQNVMNKSRYRRSSFGTIGGADAGEAFATASLTARGLSAEVLTLQLNKMFGSVIEVIERHGGDIIKFVGDAMIVMWTAKRPPPPPPPPQEGKRTTARFVKTTDKDLDTVLLVATLCALESVAVMKRMDSKLGIHIGVAVGSVLQCIVGNPETRFETFLAGEACRATFRAMDVAKAGEIVVPTKTWERLSRIARDKMNGEASGVAVNAQFTRLEGIRLPQNDATLQSLVRPLPPMPPPTAALARLVSPFLPKPFVSALDPRLGGARSEMRSLGVLFASITGLPETQSDSTFLAAIQIVMKALVEACHKHGACLRQFVFDDKGFVAVICGGMPTSNSHSIEPSNCVVNVVAYIRGHYRKIFDAAKFGITTGKCFCGPVGALKPDDDDDGVKSVPQGRQDYAVVGDAVNLAARLMSKAAIGQVRVDELTRDSTVRDGFTYERLPDFTPKGKTVPVKNYGLILKDAHAGGPSFSTAKSIANAAIVRTLRGIASAKRGSAADCDEEVGPFANLDHFVDRGSAFDALRRLCRASKRDDAVQTLVVSGGIGSGKTTLLEVCTNCLSMVHVLTLYASCEPTDCEQQFASFRAIAAGPSSDRGSEGGDPTTNDQLPEDDDFLEEVRKRSSLQLSRLHETGYLDHKDIANIFEVFEVAGTRRRPKSPNAKQDNSEQQQQQQQQPEEFERMCESLRRLLEALIASGTEFAGDVMDVQPELVDFVLTRSSGNPYAALAIVSDLKSKEVVALDEANGLLKLSKDTRDLACEVPESVRSSVTAAFDALDSTKQAILRLASTLGARVDVGCLAFLFWRFFRCTSRTSKRFQGRSLKRPSSNVLSDGEKTPTETPRKASRSFGGALTFEVTGTVDFRDECFQLVRLNYLDFDGAHHLVFCRDLTRQVIYHQMLAADRKAVHLQIVNWHTFKLATRAKRTTVDLNQQCEADSVMPTDMAVHGEIAFHALCAEQSELAFHFCVRAFSLAIKANLVDVALGFVNDSEGISENQKIPESFQVQAQLGLMRAVVQVHQANYGAALESLEALPIDRDISRCRLCSPSRFIARQKLPQLPSSGSQCVDIVEDASLKLDVPVDNSAIILYRDYAIAASSQARNLHKRLAALYAHIARAKARIDRERRRLRRHIEPCLLLEPDDTVPNVTTPAVSRGNEKALELLAALATASRDEDEGTVERTVKKVAEVAGVEGVKAVIIIAFARRVHGKAVIVREEEDASGDGEKRVGRLLLEKSHGVAPDEVERALPLLPLFGSWRDVLVLGEAFAKTSSKSRGLEACVELFAAQLRADEAADVPSCASKYAPHAGRRAGSKRKRVPDEGMKRFASGVANRLFPGDPTTQAKYRKLRAGLNRELTVRGHLLEPLLCGKQIDKINFRAAPKSALEKYKKCIKKDAAAWKRWQRAMAASAKAVPDIESLDAACGAYVEDIEFEVDRFFFRRVDKAVETLVSGRAKLREKAEALVDVDATTVDFVPMAFGRFDGERPFAAMLAAFLLCKAQGASSACVVNGAAVGVLENTTWDDFVVSVRRDGDQPTIASLSAALDLVGRDDDDDEKKPYDACVLCSDFSACVDATLESMRASRPALRSLLVHRMRAVSDGAPFRPRLALPLPERRADTIVDVAIVMDLTGSMGSWIAQCKEHLANIVWSLARDVDSRVRVAFVGYRDYNDRDRVVVHDFNTQPERIIEAIRSQEASGGGDAPEDVASAWNALEGLAWTGHVRVAVGVWDAPAHGFYTHKGGDDYPGGLCPDQTETLQTIGARVRDKGVDLLSTRIQNGTELMDEMFKDQIYGDKGFGILKLSSGAGKFKEALLSALSTAVLEAIAPSREPGLQTFDGLTLAALANTFNSSLRETVSQAAEAEVAAATAAVEPEKPEENKDDDDDDESTAVVVAPVAAVAAPMEDEIEMPKSTKSDIDKLRQLLKSDGLAPVRLALGFDVEDQLLASAAAKSLVKAGLRCDDLRRLNYPAAFCEALVRAKADLAVAL</sequence>
<proteinExistence type="predicted"/>
<dbReference type="GO" id="GO:0009190">
    <property type="term" value="P:cyclic nucleotide biosynthetic process"/>
    <property type="evidence" value="ECO:0007669"/>
    <property type="project" value="InterPro"/>
</dbReference>
<dbReference type="InterPro" id="IPR002035">
    <property type="entry name" value="VWF_A"/>
</dbReference>
<dbReference type="Gene3D" id="3.30.70.1230">
    <property type="entry name" value="Nucleotide cyclase"/>
    <property type="match status" value="2"/>
</dbReference>
<feature type="domain" description="Guanylate cyclase" evidence="4">
    <location>
        <begin position="428"/>
        <end position="477"/>
    </location>
</feature>
<name>A0AAD7UJF9_9STRA</name>
<evidence type="ECO:0000259" key="4">
    <source>
        <dbReference type="PROSITE" id="PS50125"/>
    </source>
</evidence>
<feature type="region of interest" description="Disordered" evidence="3">
    <location>
        <begin position="717"/>
        <end position="742"/>
    </location>
</feature>
<dbReference type="GO" id="GO:0005737">
    <property type="term" value="C:cytoplasm"/>
    <property type="evidence" value="ECO:0007669"/>
    <property type="project" value="TreeGrafter"/>
</dbReference>
<evidence type="ECO:0000259" key="5">
    <source>
        <dbReference type="PROSITE" id="PS50234"/>
    </source>
</evidence>
<evidence type="ECO:0000313" key="7">
    <source>
        <dbReference type="Proteomes" id="UP001230188"/>
    </source>
</evidence>
<keyword evidence="1" id="KW-0547">Nucleotide-binding</keyword>
<feature type="compositionally biased region" description="Acidic residues" evidence="3">
    <location>
        <begin position="1939"/>
        <end position="1948"/>
    </location>
</feature>
<dbReference type="PROSITE" id="PS50234">
    <property type="entry name" value="VWFA"/>
    <property type="match status" value="1"/>
</dbReference>
<feature type="compositionally biased region" description="Basic and acidic residues" evidence="3">
    <location>
        <begin position="895"/>
        <end position="905"/>
    </location>
</feature>
<dbReference type="CDD" id="cd07302">
    <property type="entry name" value="CHD"/>
    <property type="match status" value="1"/>
</dbReference>
<dbReference type="PANTHER" id="PTHR16305">
    <property type="entry name" value="TESTICULAR SOLUBLE ADENYLYL CYCLASE"/>
    <property type="match status" value="1"/>
</dbReference>
<dbReference type="GO" id="GO:0004016">
    <property type="term" value="F:adenylate cyclase activity"/>
    <property type="evidence" value="ECO:0007669"/>
    <property type="project" value="TreeGrafter"/>
</dbReference>
<feature type="domain" description="VWFA" evidence="5">
    <location>
        <begin position="1682"/>
        <end position="1877"/>
    </location>
</feature>
<evidence type="ECO:0000256" key="3">
    <source>
        <dbReference type="SAM" id="MobiDB-lite"/>
    </source>
</evidence>
<dbReference type="InterPro" id="IPR036465">
    <property type="entry name" value="vWFA_dom_sf"/>
</dbReference>
<dbReference type="Proteomes" id="UP001230188">
    <property type="component" value="Unassembled WGS sequence"/>
</dbReference>
<keyword evidence="2" id="KW-0067">ATP-binding</keyword>